<dbReference type="AlphaFoldDB" id="A0A663NF14"/>
<accession>A0A663NF14</accession>
<evidence type="ECO:0000313" key="2">
    <source>
        <dbReference type="Ensembl" id="ENSACUP00000022621.1"/>
    </source>
</evidence>
<dbReference type="InterPro" id="IPR029185">
    <property type="entry name" value="CDRT4"/>
</dbReference>
<evidence type="ECO:0000256" key="1">
    <source>
        <dbReference type="SAM" id="MobiDB-lite"/>
    </source>
</evidence>
<feature type="region of interest" description="Disordered" evidence="1">
    <location>
        <begin position="1"/>
        <end position="20"/>
    </location>
</feature>
<dbReference type="Pfam" id="PF15213">
    <property type="entry name" value="CDRT4"/>
    <property type="match status" value="1"/>
</dbReference>
<keyword evidence="3" id="KW-1185">Reference proteome</keyword>
<organism evidence="2 3">
    <name type="scientific">Athene cunicularia</name>
    <name type="common">Burrowing owl</name>
    <name type="synonym">Speotyto cunicularia</name>
    <dbReference type="NCBI Taxonomy" id="194338"/>
    <lineage>
        <taxon>Eukaryota</taxon>
        <taxon>Metazoa</taxon>
        <taxon>Chordata</taxon>
        <taxon>Craniata</taxon>
        <taxon>Vertebrata</taxon>
        <taxon>Euteleostomi</taxon>
        <taxon>Archelosauria</taxon>
        <taxon>Archosauria</taxon>
        <taxon>Dinosauria</taxon>
        <taxon>Saurischia</taxon>
        <taxon>Theropoda</taxon>
        <taxon>Coelurosauria</taxon>
        <taxon>Aves</taxon>
        <taxon>Neognathae</taxon>
        <taxon>Neoaves</taxon>
        <taxon>Telluraves</taxon>
        <taxon>Strigiformes</taxon>
        <taxon>Strigidae</taxon>
        <taxon>Athene</taxon>
    </lineage>
</organism>
<name>A0A663NF14_ATHCN</name>
<feature type="compositionally biased region" description="Polar residues" evidence="1">
    <location>
        <begin position="72"/>
        <end position="85"/>
    </location>
</feature>
<sequence>TLPRKVRSQEVSTNMGLPSHLIQCHRPRPAYTTHTAPVVKMLDEQRKAASNCLAETEPNREPQEAGFEEETQVLTELSRGNSTPGTGKDSVGMAMAESTSPSPSVCNKVIFARKPPFCRTVTSSS</sequence>
<feature type="region of interest" description="Disordered" evidence="1">
    <location>
        <begin position="55"/>
        <end position="106"/>
    </location>
</feature>
<reference evidence="2" key="1">
    <citation type="submission" date="2025-08" db="UniProtKB">
        <authorList>
            <consortium name="Ensembl"/>
        </authorList>
    </citation>
    <scope>IDENTIFICATION</scope>
</reference>
<dbReference type="Ensembl" id="ENSACUT00000024108.1">
    <property type="protein sequence ID" value="ENSACUP00000022621.1"/>
    <property type="gene ID" value="ENSACUG00000015095.1"/>
</dbReference>
<protein>
    <submittedName>
        <fullName evidence="2">Uncharacterized protein</fullName>
    </submittedName>
</protein>
<evidence type="ECO:0000313" key="3">
    <source>
        <dbReference type="Proteomes" id="UP000472269"/>
    </source>
</evidence>
<dbReference type="OMA" id="LIQCHRP"/>
<dbReference type="Proteomes" id="UP000472269">
    <property type="component" value="Unplaced"/>
</dbReference>
<reference evidence="2" key="2">
    <citation type="submission" date="2025-09" db="UniProtKB">
        <authorList>
            <consortium name="Ensembl"/>
        </authorList>
    </citation>
    <scope>IDENTIFICATION</scope>
</reference>
<proteinExistence type="predicted"/>